<feature type="domain" description="Peptidase M61 catalytic" evidence="2">
    <location>
        <begin position="322"/>
        <end position="438"/>
    </location>
</feature>
<feature type="signal peptide" evidence="1">
    <location>
        <begin position="1"/>
        <end position="28"/>
    </location>
</feature>
<dbReference type="EMBL" id="CP117417">
    <property type="protein sequence ID" value="WCT77706.1"/>
    <property type="molecule type" value="Genomic_DNA"/>
</dbReference>
<gene>
    <name evidence="4" type="ORF">PQ457_01625</name>
</gene>
<evidence type="ECO:0000259" key="2">
    <source>
        <dbReference type="Pfam" id="PF05299"/>
    </source>
</evidence>
<keyword evidence="5" id="KW-1185">Reference proteome</keyword>
<dbReference type="Gene3D" id="1.10.390.10">
    <property type="entry name" value="Neutral Protease Domain 2"/>
    <property type="match status" value="1"/>
</dbReference>
<dbReference type="InterPro" id="IPR040756">
    <property type="entry name" value="Peptidase_M61_N"/>
</dbReference>
<dbReference type="Gene3D" id="2.60.40.3650">
    <property type="match status" value="1"/>
</dbReference>
<dbReference type="InterPro" id="IPR036034">
    <property type="entry name" value="PDZ_sf"/>
</dbReference>
<dbReference type="PIRSF" id="PIRSF016493">
    <property type="entry name" value="Glycyl_aminpptds"/>
    <property type="match status" value="1"/>
</dbReference>
<dbReference type="Proteomes" id="UP001218231">
    <property type="component" value="Chromosome"/>
</dbReference>
<accession>A0ABY7TXF2</accession>
<dbReference type="Pfam" id="PF05299">
    <property type="entry name" value="Peptidase_M61"/>
    <property type="match status" value="1"/>
</dbReference>
<name>A0ABY7TXF2_9SPHN</name>
<evidence type="ECO:0000256" key="1">
    <source>
        <dbReference type="SAM" id="SignalP"/>
    </source>
</evidence>
<keyword evidence="1" id="KW-0732">Signal</keyword>
<dbReference type="Pfam" id="PF17899">
    <property type="entry name" value="Peptidase_M61_N"/>
    <property type="match status" value="1"/>
</dbReference>
<feature type="domain" description="Peptidase M61 N-terminal" evidence="3">
    <location>
        <begin position="57"/>
        <end position="230"/>
    </location>
</feature>
<proteinExistence type="predicted"/>
<protein>
    <submittedName>
        <fullName evidence="4">Peptidase M61</fullName>
    </submittedName>
</protein>
<dbReference type="SUPFAM" id="SSF50156">
    <property type="entry name" value="PDZ domain-like"/>
    <property type="match status" value="1"/>
</dbReference>
<dbReference type="InterPro" id="IPR027268">
    <property type="entry name" value="Peptidase_M4/M1_CTD_sf"/>
</dbReference>
<dbReference type="InterPro" id="IPR007963">
    <property type="entry name" value="Peptidase_M61_catalytic"/>
</dbReference>
<reference evidence="4 5" key="1">
    <citation type="submission" date="2023-02" db="EMBL/GenBank/DDBJ databases">
        <title>Genome sequence of Novosphingobium humi KACC 19094.</title>
        <authorList>
            <person name="Kim S."/>
            <person name="Heo J."/>
            <person name="Kwon S.-W."/>
        </authorList>
    </citation>
    <scope>NUCLEOTIDE SEQUENCE [LARGE SCALE GENOMIC DNA]</scope>
    <source>
        <strain evidence="4 5">KACC 19094</strain>
    </source>
</reference>
<evidence type="ECO:0000313" key="5">
    <source>
        <dbReference type="Proteomes" id="UP001218231"/>
    </source>
</evidence>
<feature type="chain" id="PRO_5046094302" evidence="1">
    <location>
        <begin position="29"/>
        <end position="653"/>
    </location>
</feature>
<dbReference type="RefSeq" id="WP_273618068.1">
    <property type="nucleotide sequence ID" value="NZ_CP117417.1"/>
</dbReference>
<sequence>MTKPMNARAHIALGLSAAALLFTSPALAQRSAPTAIPVVQGVPDAKDMPYPGGMITLDIDATDIARGLFRVSQTVPVAPGAKELILQLPQWVPGGHNPRGTIDQLVDVKFYADGKLLTWHRDPVEVFAFHIDLPAGAKSVVAKFIHTSPLQSSEGRITMTPEMLNLQWDRMSLYPAGYYTRQIKYKPTVTFPEGWQVATALDGKQVSGNKVTWDVIDYEALVDSPIFAGAYFKRFDLGRGVFMNVVADKPELLDIKPEHLATYKALVDEAWANFGSFHFDHYDFLLALTDRMGGIGLEHHRSSENAMMPKAWTDWKDLDWARNVISHEFTHSWDGKFRRPDKLWTPDYRQPMQGNLLWVYEGQTQFWGYVLAARSGIQSKEAILGAIAANAGMFTQWPGRDWRSVEDTGFDPVISGRRAKPYASINRNEDYYTEGALMWLEADQIIREGTKGKKGLDDFARAFFGIKNGDWGEVVYNFKDVAAALNGIYAYDWTTFLDKHMNQPGQPAPLAGIEKGGYRLVWKDTPNPYDKGRFAAAKALSLAHSLGIVLNREGVITSTLWNSPAFDAALVTGTKIVAVNGAAYSEDAIKAAITGAKGNDKPITLVTQRGEKVATVVLNYHDGLRYPWLERAAGGKEPAGLDVLLAPKRLAGK</sequence>
<evidence type="ECO:0000259" key="3">
    <source>
        <dbReference type="Pfam" id="PF17899"/>
    </source>
</evidence>
<organism evidence="4 5">
    <name type="scientific">Novosphingobium humi</name>
    <dbReference type="NCBI Taxonomy" id="2282397"/>
    <lineage>
        <taxon>Bacteria</taxon>
        <taxon>Pseudomonadati</taxon>
        <taxon>Pseudomonadota</taxon>
        <taxon>Alphaproteobacteria</taxon>
        <taxon>Sphingomonadales</taxon>
        <taxon>Sphingomonadaceae</taxon>
        <taxon>Novosphingobium</taxon>
    </lineage>
</organism>
<evidence type="ECO:0000313" key="4">
    <source>
        <dbReference type="EMBL" id="WCT77706.1"/>
    </source>
</evidence>
<dbReference type="InterPro" id="IPR024191">
    <property type="entry name" value="Peptidase_M61"/>
</dbReference>